<keyword evidence="3" id="KW-0809">Transit peptide</keyword>
<gene>
    <name evidence="4" type="ORF">T459_30295</name>
</gene>
<organism evidence="4 5">
    <name type="scientific">Capsicum annuum</name>
    <name type="common">Capsicum pepper</name>
    <dbReference type="NCBI Taxonomy" id="4072"/>
    <lineage>
        <taxon>Eukaryota</taxon>
        <taxon>Viridiplantae</taxon>
        <taxon>Streptophyta</taxon>
        <taxon>Embryophyta</taxon>
        <taxon>Tracheophyta</taxon>
        <taxon>Spermatophyta</taxon>
        <taxon>Magnoliopsida</taxon>
        <taxon>eudicotyledons</taxon>
        <taxon>Gunneridae</taxon>
        <taxon>Pentapetalae</taxon>
        <taxon>asterids</taxon>
        <taxon>lamiids</taxon>
        <taxon>Solanales</taxon>
        <taxon>Solanaceae</taxon>
        <taxon>Solanoideae</taxon>
        <taxon>Capsiceae</taxon>
        <taxon>Capsicum</taxon>
    </lineage>
</organism>
<dbReference type="GO" id="GO:0009658">
    <property type="term" value="P:chloroplast organization"/>
    <property type="evidence" value="ECO:0000318"/>
    <property type="project" value="GO_Central"/>
</dbReference>
<dbReference type="Proteomes" id="UP000222542">
    <property type="component" value="Unassembled WGS sequence"/>
</dbReference>
<name>A0A2G2Y808_CAPAN</name>
<dbReference type="GO" id="GO:0006353">
    <property type="term" value="P:DNA-templated transcription termination"/>
    <property type="evidence" value="ECO:0007669"/>
    <property type="project" value="UniProtKB-KW"/>
</dbReference>
<evidence type="ECO:0000256" key="2">
    <source>
        <dbReference type="ARBA" id="ARBA00022472"/>
    </source>
</evidence>
<dbReference type="OMA" id="PRMIIAS"/>
<dbReference type="InterPro" id="IPR038538">
    <property type="entry name" value="MTERF_sf"/>
</dbReference>
<evidence type="ECO:0000256" key="3">
    <source>
        <dbReference type="ARBA" id="ARBA00022946"/>
    </source>
</evidence>
<proteinExistence type="inferred from homology"/>
<dbReference type="Pfam" id="PF02536">
    <property type="entry name" value="mTERF"/>
    <property type="match status" value="1"/>
</dbReference>
<dbReference type="GO" id="GO:0003676">
    <property type="term" value="F:nucleic acid binding"/>
    <property type="evidence" value="ECO:0007669"/>
    <property type="project" value="InterPro"/>
</dbReference>
<sequence>MELYCCTTTPNLMPEFLVNSLGFSKEKAISASSKLTFLKPGNNKPQIVVNFFKQIGLNNTQIKTLVSSSPGVLFADVTKALEPKIKVLEEFGLSGLDLAKVVARSRCFIRTGVDTRIRPSLDYRRELLGSDDSVAIALKRCPALLSYRLDRSILSNVLFLQNLGFLDSDIVKLVIRNPRIFLQDPKWLENKVQKVEKEFSIRKDSWMFFYGVHMISSLSKSSLGMKIGIFKSFGWSDTDIITMVQRLPFCFDFI</sequence>
<protein>
    <submittedName>
        <fullName evidence="4">Uncharacterized protein</fullName>
    </submittedName>
</protein>
<keyword evidence="2" id="KW-0806">Transcription termination</keyword>
<dbReference type="InterPro" id="IPR003690">
    <property type="entry name" value="MTERF"/>
</dbReference>
<comment type="similarity">
    <text evidence="1">Belongs to the mTERF family.</text>
</comment>
<dbReference type="GO" id="GO:0009507">
    <property type="term" value="C:chloroplast"/>
    <property type="evidence" value="ECO:0000318"/>
    <property type="project" value="GO_Central"/>
</dbReference>
<comment type="caution">
    <text evidence="4">The sequence shown here is derived from an EMBL/GenBank/DDBJ whole genome shotgun (WGS) entry which is preliminary data.</text>
</comment>
<evidence type="ECO:0000313" key="4">
    <source>
        <dbReference type="EMBL" id="PHT65870.1"/>
    </source>
</evidence>
<dbReference type="Gene3D" id="1.25.70.10">
    <property type="entry name" value="Transcription termination factor 3, mitochondrial"/>
    <property type="match status" value="1"/>
</dbReference>
<dbReference type="SMART" id="SM00733">
    <property type="entry name" value="Mterf"/>
    <property type="match status" value="5"/>
</dbReference>
<dbReference type="PANTHER" id="PTHR13068:SF212">
    <property type="match status" value="1"/>
</dbReference>
<evidence type="ECO:0000313" key="5">
    <source>
        <dbReference type="Proteomes" id="UP000222542"/>
    </source>
</evidence>
<keyword evidence="5" id="KW-1185">Reference proteome</keyword>
<dbReference type="EMBL" id="AYRZ02000012">
    <property type="protein sequence ID" value="PHT65870.1"/>
    <property type="molecule type" value="Genomic_DNA"/>
</dbReference>
<dbReference type="Gramene" id="PHT65870">
    <property type="protein sequence ID" value="PHT65870"/>
    <property type="gene ID" value="T459_30295"/>
</dbReference>
<keyword evidence="2" id="KW-0804">Transcription</keyword>
<evidence type="ECO:0000256" key="1">
    <source>
        <dbReference type="ARBA" id="ARBA00007692"/>
    </source>
</evidence>
<reference evidence="4 5" key="2">
    <citation type="journal article" date="2017" name="Genome Biol.">
        <title>New reference genome sequences of hot pepper reveal the massive evolution of plant disease-resistance genes by retroduplication.</title>
        <authorList>
            <person name="Kim S."/>
            <person name="Park J."/>
            <person name="Yeom S.I."/>
            <person name="Kim Y.M."/>
            <person name="Seo E."/>
            <person name="Kim K.T."/>
            <person name="Kim M.S."/>
            <person name="Lee J.M."/>
            <person name="Cheong K."/>
            <person name="Shin H.S."/>
            <person name="Kim S.B."/>
            <person name="Han K."/>
            <person name="Lee J."/>
            <person name="Park M."/>
            <person name="Lee H.A."/>
            <person name="Lee H.Y."/>
            <person name="Lee Y."/>
            <person name="Oh S."/>
            <person name="Lee J.H."/>
            <person name="Choi E."/>
            <person name="Choi E."/>
            <person name="Lee S.E."/>
            <person name="Jeon J."/>
            <person name="Kim H."/>
            <person name="Choi G."/>
            <person name="Song H."/>
            <person name="Lee J."/>
            <person name="Lee S.C."/>
            <person name="Kwon J.K."/>
            <person name="Lee H.Y."/>
            <person name="Koo N."/>
            <person name="Hong Y."/>
            <person name="Kim R.W."/>
            <person name="Kang W.H."/>
            <person name="Huh J.H."/>
            <person name="Kang B.C."/>
            <person name="Yang T.J."/>
            <person name="Lee Y.H."/>
            <person name="Bennetzen J.L."/>
            <person name="Choi D."/>
        </authorList>
    </citation>
    <scope>NUCLEOTIDE SEQUENCE [LARGE SCALE GENOMIC DNA]</scope>
    <source>
        <strain evidence="5">cv. CM334</strain>
    </source>
</reference>
<keyword evidence="2" id="KW-0805">Transcription regulation</keyword>
<accession>A0A2G2Y808</accession>
<reference evidence="4 5" key="1">
    <citation type="journal article" date="2014" name="Nat. Genet.">
        <title>Genome sequence of the hot pepper provides insights into the evolution of pungency in Capsicum species.</title>
        <authorList>
            <person name="Kim S."/>
            <person name="Park M."/>
            <person name="Yeom S.I."/>
            <person name="Kim Y.M."/>
            <person name="Lee J.M."/>
            <person name="Lee H.A."/>
            <person name="Seo E."/>
            <person name="Choi J."/>
            <person name="Cheong K."/>
            <person name="Kim K.T."/>
            <person name="Jung K."/>
            <person name="Lee G.W."/>
            <person name="Oh S.K."/>
            <person name="Bae C."/>
            <person name="Kim S.B."/>
            <person name="Lee H.Y."/>
            <person name="Kim S.Y."/>
            <person name="Kim M.S."/>
            <person name="Kang B.C."/>
            <person name="Jo Y.D."/>
            <person name="Yang H.B."/>
            <person name="Jeong H.J."/>
            <person name="Kang W.H."/>
            <person name="Kwon J.K."/>
            <person name="Shin C."/>
            <person name="Lim J.Y."/>
            <person name="Park J.H."/>
            <person name="Huh J.H."/>
            <person name="Kim J.S."/>
            <person name="Kim B.D."/>
            <person name="Cohen O."/>
            <person name="Paran I."/>
            <person name="Suh M.C."/>
            <person name="Lee S.B."/>
            <person name="Kim Y.K."/>
            <person name="Shin Y."/>
            <person name="Noh S.J."/>
            <person name="Park J."/>
            <person name="Seo Y.S."/>
            <person name="Kwon S.Y."/>
            <person name="Kim H.A."/>
            <person name="Park J.M."/>
            <person name="Kim H.J."/>
            <person name="Choi S.B."/>
            <person name="Bosland P.W."/>
            <person name="Reeves G."/>
            <person name="Jo S.H."/>
            <person name="Lee B.W."/>
            <person name="Cho H.T."/>
            <person name="Choi H.S."/>
            <person name="Lee M.S."/>
            <person name="Yu Y."/>
            <person name="Do Choi Y."/>
            <person name="Park B.S."/>
            <person name="van Deynze A."/>
            <person name="Ashrafi H."/>
            <person name="Hill T."/>
            <person name="Kim W.T."/>
            <person name="Pai H.S."/>
            <person name="Ahn H.K."/>
            <person name="Yeam I."/>
            <person name="Giovannoni J.J."/>
            <person name="Rose J.K."/>
            <person name="Sorensen I."/>
            <person name="Lee S.J."/>
            <person name="Kim R.W."/>
            <person name="Choi I.Y."/>
            <person name="Choi B.S."/>
            <person name="Lim J.S."/>
            <person name="Lee Y.H."/>
            <person name="Choi D."/>
        </authorList>
    </citation>
    <scope>NUCLEOTIDE SEQUENCE [LARGE SCALE GENOMIC DNA]</scope>
    <source>
        <strain evidence="5">cv. CM334</strain>
    </source>
</reference>
<dbReference type="AlphaFoldDB" id="A0A2G2Y808"/>
<dbReference type="PANTHER" id="PTHR13068">
    <property type="entry name" value="CGI-12 PROTEIN-RELATED"/>
    <property type="match status" value="1"/>
</dbReference>